<dbReference type="GO" id="GO:0032233">
    <property type="term" value="P:positive regulation of actin filament bundle assembly"/>
    <property type="evidence" value="ECO:0007669"/>
    <property type="project" value="TreeGrafter"/>
</dbReference>
<dbReference type="Pfam" id="PF05556">
    <property type="entry name" value="Calsarcin"/>
    <property type="match status" value="1"/>
</dbReference>
<evidence type="ECO:0000259" key="12">
    <source>
        <dbReference type="PROSITE" id="PS50106"/>
    </source>
</evidence>
<dbReference type="GO" id="GO:0003779">
    <property type="term" value="F:actin binding"/>
    <property type="evidence" value="ECO:0007669"/>
    <property type="project" value="UniProtKB-KW"/>
</dbReference>
<comment type="subcellular location">
    <subcellularLocation>
        <location evidence="1">Cytoplasm</location>
        <location evidence="1">Cytoskeleton</location>
    </subcellularLocation>
</comment>
<dbReference type="SUPFAM" id="SSF50156">
    <property type="entry name" value="PDZ domain-like"/>
    <property type="match status" value="1"/>
</dbReference>
<sequence>MVVEEITITLSGGAPWGFRLQGGVEHQRPLQVAKVRKRSKACRAGLREGDELMSINERSCEHMSHAQAMNFIDSIPGSLHQDKESVILVARAPSPRIDKEYRAALRAKSPPSSKVQPGVRQACYSSPMSQSARSGVTSPFGSEAYYGETDSDADVAAHDRQRKQKRRSPSNSPGRAGYTSSEMGEASEMSGYDSAPDAQDCTRIGYGSQEGVVRREVVYQPHPSGAWSSQTSTETSSISADEQSSQDLVLEEDSGFQKLANVPLVAPERAKGALRLSVHSQLVPMVGPVEKPVDEELTKTYMDKAKHAKLNRGDTVQDKQVKEARKKCRTIACLLTDAPNPHSKGVLMFKKRRQRSKKYTLTSYGSVDEDMQQDSQEEDSQLLGSESEVDEEGFSAAPDPIWDSDYLEILEKRSSRDLEGNEAEDSLSTGLSDTTGKGARLFKQQRKRAEEHAKKISIAQSQQSLMPSQAQLEIQTPEEHTQPAVLSVRVKKQVKLQPPPVAPKPTKPQELRLQEEASAANAQITESLLQVTPSKFTEHSASITVPMYTSMPVTNQPVTAALPLMPPPTASLPDLPASSVLNRTARPFAPGFISHRAATAPVMFRPNAAKKSSRPVSVAASFSAPSNEKVIDVPSARFTARQMSDVVNPEMTSNLAPVPSKPLVYTIPEPTTTITTHPSSLVENIQLPTITQTIVPDSSVSASVITDTLAADLTGPSTITSISSSQSITPESPMIPVAPMTSEVPKIPVNPMRCLSPVEHQGNSSEVSFVTGGKTGILQGARCRNTNKPMFKVFENKKNSPNPELLSMVQNLDERHRQPYTESVYSAQDSDHLDDIRGRIVPPVPPKPRIIPEMSQIPRAEGKGAELFARRQNRRDLFVTSGSQQQMQQQQYTEPQSSINIINSSESSSWKYSPNVRAPPPIGYNPLLSPSCPPVLNRGGTRSSEKNSKVAKSVHGIQKEGIRAIDFMRRQPYQLNSAMFQFGGDSSRQTIGSSYQRQPQTGYTLSQPRQVPVKAARVYEIKRFSTPTPMSAPTINPTVIAPRSQTTLAEPLCCSDMNFPTQAPSSPSPQSIPVSTSLSARAPGLPDLPKISATPIFHPTPYSPPASLSSMSSLSSQGLQAIKQFRSAPELCSLPPVPVKPTVQAPKPRFIATRVGIQPHFGIMPLAGTPAPPNKKKKTNRIITDLTHITQNEYESEPEASEFDLGTKISTPKDVMLEELSLLKNKGSKMFKMRQLRVEKFIYENNPDVFNADSMDNFQKFVPGIGGQMVDIGGHLVGARLVGGQIVGGRIVGGGGHAPVPPPKPGSQATGAGSRVGAGGTGGGVGAGSGVSAGSSADGSQSAESAKAAGLSKKRKEYVKTYVSPWEKAMKGNAELVSTMKTFMPGPCDQKDLPRYKCFNRSAMPFGGFEKASQLMTFQLPDIEASTDEPEPAVVYHHDIHSRPSFNRTPIGWVGSGDAGNIHLQVDTMPFDGETDEL</sequence>
<dbReference type="EMBL" id="VCAZ01000006">
    <property type="protein sequence ID" value="TSK22602.1"/>
    <property type="molecule type" value="Genomic_DNA"/>
</dbReference>
<feature type="compositionally biased region" description="Acidic residues" evidence="11">
    <location>
        <begin position="367"/>
        <end position="380"/>
    </location>
</feature>
<dbReference type="InterPro" id="IPR001478">
    <property type="entry name" value="PDZ"/>
</dbReference>
<dbReference type="Gene3D" id="2.30.42.10">
    <property type="match status" value="1"/>
</dbReference>
<comment type="function">
    <text evidence="9">Actin-associated protein that may play a role in modulating actin-based shape.</text>
</comment>
<keyword evidence="4" id="KW-0963">Cytoplasm</keyword>
<keyword evidence="3" id="KW-0488">Methylation</keyword>
<comment type="similarity">
    <text evidence="2">Belongs to the myozenin family.</text>
</comment>
<evidence type="ECO:0000256" key="11">
    <source>
        <dbReference type="SAM" id="MobiDB-lite"/>
    </source>
</evidence>
<evidence type="ECO:0000256" key="5">
    <source>
        <dbReference type="ARBA" id="ARBA00022553"/>
    </source>
</evidence>
<comment type="caution">
    <text evidence="13">The sequence shown here is derived from an EMBL/GenBank/DDBJ whole genome shotgun (WGS) entry which is preliminary data.</text>
</comment>
<name>A0A556TMM5_BAGYA</name>
<dbReference type="InterPro" id="IPR051976">
    <property type="entry name" value="Synaptopodin_domain"/>
</dbReference>
<evidence type="ECO:0000256" key="1">
    <source>
        <dbReference type="ARBA" id="ARBA00004245"/>
    </source>
</evidence>
<dbReference type="Proteomes" id="UP000319801">
    <property type="component" value="Unassembled WGS sequence"/>
</dbReference>
<feature type="region of interest" description="Disordered" evidence="11">
    <location>
        <begin position="221"/>
        <end position="247"/>
    </location>
</feature>
<dbReference type="Pfam" id="PF00595">
    <property type="entry name" value="PDZ"/>
    <property type="match status" value="1"/>
</dbReference>
<dbReference type="SMART" id="SM00228">
    <property type="entry name" value="PDZ"/>
    <property type="match status" value="1"/>
</dbReference>
<evidence type="ECO:0000313" key="13">
    <source>
        <dbReference type="EMBL" id="TSK22602.1"/>
    </source>
</evidence>
<gene>
    <name evidence="13" type="ORF">Baya_1960</name>
</gene>
<feature type="compositionally biased region" description="Polar residues" evidence="11">
    <location>
        <begin position="123"/>
        <end position="140"/>
    </location>
</feature>
<feature type="domain" description="PDZ" evidence="12">
    <location>
        <begin position="5"/>
        <end position="79"/>
    </location>
</feature>
<organism evidence="13 14">
    <name type="scientific">Bagarius yarrelli</name>
    <name type="common">Goonch</name>
    <name type="synonym">Bagrus yarrelli</name>
    <dbReference type="NCBI Taxonomy" id="175774"/>
    <lineage>
        <taxon>Eukaryota</taxon>
        <taxon>Metazoa</taxon>
        <taxon>Chordata</taxon>
        <taxon>Craniata</taxon>
        <taxon>Vertebrata</taxon>
        <taxon>Euteleostomi</taxon>
        <taxon>Actinopterygii</taxon>
        <taxon>Neopterygii</taxon>
        <taxon>Teleostei</taxon>
        <taxon>Ostariophysi</taxon>
        <taxon>Siluriformes</taxon>
        <taxon>Sisoridae</taxon>
        <taxon>Sisorinae</taxon>
        <taxon>Bagarius</taxon>
    </lineage>
</organism>
<evidence type="ECO:0000256" key="10">
    <source>
        <dbReference type="ARBA" id="ARBA00069693"/>
    </source>
</evidence>
<feature type="compositionally biased region" description="Low complexity" evidence="11">
    <location>
        <begin position="180"/>
        <end position="191"/>
    </location>
</feature>
<evidence type="ECO:0000313" key="14">
    <source>
        <dbReference type="Proteomes" id="UP000319801"/>
    </source>
</evidence>
<feature type="compositionally biased region" description="Gly residues" evidence="11">
    <location>
        <begin position="1314"/>
        <end position="1331"/>
    </location>
</feature>
<evidence type="ECO:0000256" key="4">
    <source>
        <dbReference type="ARBA" id="ARBA00022490"/>
    </source>
</evidence>
<feature type="region of interest" description="Disordered" evidence="11">
    <location>
        <begin position="416"/>
        <end position="436"/>
    </location>
</feature>
<feature type="compositionally biased region" description="Low complexity" evidence="11">
    <location>
        <begin position="1332"/>
        <end position="1341"/>
    </location>
</feature>
<feature type="compositionally biased region" description="Polar residues" evidence="11">
    <location>
        <begin position="426"/>
        <end position="435"/>
    </location>
</feature>
<keyword evidence="6" id="KW-0009">Actin-binding</keyword>
<proteinExistence type="inferred from homology"/>
<protein>
    <recommendedName>
        <fullName evidence="10">Synaptopodin 2-like protein</fullName>
    </recommendedName>
</protein>
<feature type="region of interest" description="Disordered" evidence="11">
    <location>
        <begin position="1293"/>
        <end position="1341"/>
    </location>
</feature>
<evidence type="ECO:0000256" key="6">
    <source>
        <dbReference type="ARBA" id="ARBA00023203"/>
    </source>
</evidence>
<evidence type="ECO:0000256" key="9">
    <source>
        <dbReference type="ARBA" id="ARBA00057136"/>
    </source>
</evidence>
<evidence type="ECO:0000256" key="7">
    <source>
        <dbReference type="ARBA" id="ARBA00023212"/>
    </source>
</evidence>
<dbReference type="PANTHER" id="PTHR24217:SF14">
    <property type="entry name" value="SYNAPTOPODIN 2-LIKE A"/>
    <property type="match status" value="1"/>
</dbReference>
<evidence type="ECO:0000256" key="3">
    <source>
        <dbReference type="ARBA" id="ARBA00022481"/>
    </source>
</evidence>
<dbReference type="InterPro" id="IPR008438">
    <property type="entry name" value="MYOZ"/>
</dbReference>
<dbReference type="GO" id="GO:0005634">
    <property type="term" value="C:nucleus"/>
    <property type="evidence" value="ECO:0007669"/>
    <property type="project" value="TreeGrafter"/>
</dbReference>
<dbReference type="CDD" id="cd10820">
    <property type="entry name" value="PDZ_SYNPO2-like"/>
    <property type="match status" value="1"/>
</dbReference>
<evidence type="ECO:0000256" key="8">
    <source>
        <dbReference type="ARBA" id="ARBA00038161"/>
    </source>
</evidence>
<reference evidence="13 14" key="1">
    <citation type="journal article" date="2019" name="Genome Biol. Evol.">
        <title>Whole-Genome Sequencing of the Giant Devil Catfish, Bagarius yarrelli.</title>
        <authorList>
            <person name="Jiang W."/>
            <person name="Lv Y."/>
            <person name="Cheng L."/>
            <person name="Yang K."/>
            <person name="Chao B."/>
            <person name="Wang X."/>
            <person name="Li Y."/>
            <person name="Pan X."/>
            <person name="You X."/>
            <person name="Zhang Y."/>
            <person name="Yang J."/>
            <person name="Li J."/>
            <person name="Zhang X."/>
            <person name="Liu S."/>
            <person name="Sun C."/>
            <person name="Yang J."/>
            <person name="Shi Q."/>
        </authorList>
    </citation>
    <scope>NUCLEOTIDE SEQUENCE [LARGE SCALE GENOMIC DNA]</scope>
    <source>
        <strain evidence="13">JWS20170419001</strain>
        <tissue evidence="13">Muscle</tissue>
    </source>
</reference>
<keyword evidence="7" id="KW-0206">Cytoskeleton</keyword>
<dbReference type="InterPro" id="IPR036034">
    <property type="entry name" value="PDZ_sf"/>
</dbReference>
<dbReference type="FunFam" id="2.30.42.10:FF:000137">
    <property type="entry name" value="Synaptopodin 2-like a"/>
    <property type="match status" value="1"/>
</dbReference>
<dbReference type="PROSITE" id="PS50106">
    <property type="entry name" value="PDZ"/>
    <property type="match status" value="1"/>
</dbReference>
<dbReference type="GO" id="GO:0030018">
    <property type="term" value="C:Z disc"/>
    <property type="evidence" value="ECO:0007669"/>
    <property type="project" value="InterPro"/>
</dbReference>
<feature type="region of interest" description="Disordered" evidence="11">
    <location>
        <begin position="362"/>
        <end position="400"/>
    </location>
</feature>
<keyword evidence="5" id="KW-0597">Phosphoprotein</keyword>
<comment type="similarity">
    <text evidence="8">Belongs to the synaptopodin family.</text>
</comment>
<dbReference type="OrthoDB" id="445995at2759"/>
<feature type="region of interest" description="Disordered" evidence="11">
    <location>
        <begin position="105"/>
        <end position="203"/>
    </location>
</feature>
<keyword evidence="14" id="KW-1185">Reference proteome</keyword>
<accession>A0A556TMM5</accession>
<dbReference type="GO" id="GO:0015629">
    <property type="term" value="C:actin cytoskeleton"/>
    <property type="evidence" value="ECO:0007669"/>
    <property type="project" value="TreeGrafter"/>
</dbReference>
<dbReference type="PANTHER" id="PTHR24217">
    <property type="entry name" value="PUTATIVE-RELATED"/>
    <property type="match status" value="1"/>
</dbReference>
<evidence type="ECO:0000256" key="2">
    <source>
        <dbReference type="ARBA" id="ARBA00009126"/>
    </source>
</evidence>
<feature type="compositionally biased region" description="Low complexity" evidence="11">
    <location>
        <begin position="228"/>
        <end position="239"/>
    </location>
</feature>